<evidence type="ECO:0000313" key="6">
    <source>
        <dbReference type="Proteomes" id="UP000663064"/>
    </source>
</evidence>
<proteinExistence type="inferred from homology"/>
<dbReference type="InterPro" id="IPR027417">
    <property type="entry name" value="P-loop_NTPase"/>
</dbReference>
<dbReference type="GO" id="GO:0016887">
    <property type="term" value="F:ATP hydrolysis activity"/>
    <property type="evidence" value="ECO:0007669"/>
    <property type="project" value="InterPro"/>
</dbReference>
<feature type="domain" description="Rad50/SbcC-type AAA" evidence="4">
    <location>
        <begin position="28"/>
        <end position="251"/>
    </location>
</feature>
<feature type="coiled-coil region" evidence="3">
    <location>
        <begin position="326"/>
        <end position="353"/>
    </location>
</feature>
<reference evidence="5" key="1">
    <citation type="journal article" date="2021" name="Front. Microbiol.">
        <title>Cellular and Genomic Properties of Haloferax gibbonsii LR2-5, the Host of Euryarchaeal Virus HFTV1.</title>
        <authorList>
            <person name="Tittes C."/>
            <person name="Schwarzer S."/>
            <person name="Pfeiffer F."/>
            <person name="Dyall-Smith M."/>
            <person name="Rodriguez-Franco M."/>
            <person name="Oksanen H.M."/>
            <person name="Quax T.E.F."/>
        </authorList>
    </citation>
    <scope>NUCLEOTIDE SEQUENCE</scope>
    <source>
        <strain evidence="5">LR2-5</strain>
    </source>
</reference>
<evidence type="ECO:0000256" key="2">
    <source>
        <dbReference type="ARBA" id="ARBA00049666"/>
    </source>
</evidence>
<feature type="coiled-coil region" evidence="3">
    <location>
        <begin position="209"/>
        <end position="263"/>
    </location>
</feature>
<feature type="coiled-coil region" evidence="3">
    <location>
        <begin position="145"/>
        <end position="179"/>
    </location>
</feature>
<dbReference type="AlphaFoldDB" id="A0A871BJZ2"/>
<dbReference type="EMBL" id="CP063205">
    <property type="protein sequence ID" value="QOS13119.1"/>
    <property type="molecule type" value="Genomic_DNA"/>
</dbReference>
<dbReference type="PANTHER" id="PTHR32114">
    <property type="entry name" value="ABC TRANSPORTER ABCH.3"/>
    <property type="match status" value="1"/>
</dbReference>
<evidence type="ECO:0000256" key="3">
    <source>
        <dbReference type="SAM" id="Coils"/>
    </source>
</evidence>
<evidence type="ECO:0000256" key="1">
    <source>
        <dbReference type="ARBA" id="ARBA00023054"/>
    </source>
</evidence>
<dbReference type="Pfam" id="PF13476">
    <property type="entry name" value="AAA_23"/>
    <property type="match status" value="1"/>
</dbReference>
<dbReference type="RefSeq" id="WP_193492748.1">
    <property type="nucleotide sequence ID" value="NZ_CP063205.1"/>
</dbReference>
<dbReference type="GeneID" id="59460643"/>
<dbReference type="SUPFAM" id="SSF52540">
    <property type="entry name" value="P-loop containing nucleoside triphosphate hydrolases"/>
    <property type="match status" value="2"/>
</dbReference>
<evidence type="ECO:0000259" key="4">
    <source>
        <dbReference type="Pfam" id="PF13476"/>
    </source>
</evidence>
<sequence>MKISSFRIEEFAKKEYTENQTPEMQNLDGDSVLISGPNRSGKTLTFNALLYGLLGYEHTIATRTGGGNKVWVTFSDGSRFFRGKPREYEVNGEVYETDSAEEKLRQQVGDVEVLKHHFLHSHIEELPLERLSPDDRLDLIISVMDGETKTEIDRLTKSIEELEQKITRREDRISPLENKISRLNRQVGQQESQLQDWQTILDLYESGRLNEIDQTLNQHKDLRQNLEELSSERRGLQRKINSKEKELEELQRYDREVEEIIVEAIKEFVCPVCNHRVDSNTAEARMTRSKRCPFCNQQHSIQDLKDHLRDEKASNEGRPGELTHKISEHRDRLNKIESEIESIEQEIPAVAELNSLAVDKLRDSNTTVESLGEVASTEVPKLKESLKENRSKLESRVSELDEVHSSVSDLEATIEDKRTKLEHLKTNDYKNKIGEFETTWSNRFSEIAGGLSLSLKIFTESGEIALPGGGDGTRYYDRRGDLSDSEIHLVNLSFTLALNHHANRSDTINWQSIVLDEPFSYLDEDTKETTLEYLRDSDLQVFVTSSDDSVKEKFDRSQTLELVRRKYKQTKADNWV</sequence>
<keyword evidence="1 3" id="KW-0175">Coiled coil</keyword>
<dbReference type="Gene3D" id="3.40.50.300">
    <property type="entry name" value="P-loop containing nucleotide triphosphate hydrolases"/>
    <property type="match status" value="2"/>
</dbReference>
<gene>
    <name evidence="5" type="ORF">HfgLR_14955</name>
</gene>
<dbReference type="InterPro" id="IPR038729">
    <property type="entry name" value="Rad50/SbcC_AAA"/>
</dbReference>
<evidence type="ECO:0000313" key="5">
    <source>
        <dbReference type="EMBL" id="QOS13119.1"/>
    </source>
</evidence>
<dbReference type="GO" id="GO:0006302">
    <property type="term" value="P:double-strand break repair"/>
    <property type="evidence" value="ECO:0007669"/>
    <property type="project" value="InterPro"/>
</dbReference>
<dbReference type="Proteomes" id="UP000663064">
    <property type="component" value="Chromosome"/>
</dbReference>
<dbReference type="PANTHER" id="PTHR32114:SF2">
    <property type="entry name" value="ABC TRANSPORTER ABCH.3"/>
    <property type="match status" value="1"/>
</dbReference>
<name>A0A871BJZ2_HALGI</name>
<accession>A0A871BJZ2</accession>
<organism evidence="5 6">
    <name type="scientific">Haloferax gibbonsii</name>
    <dbReference type="NCBI Taxonomy" id="35746"/>
    <lineage>
        <taxon>Archaea</taxon>
        <taxon>Methanobacteriati</taxon>
        <taxon>Methanobacteriota</taxon>
        <taxon>Stenosarchaea group</taxon>
        <taxon>Halobacteria</taxon>
        <taxon>Halobacteriales</taxon>
        <taxon>Haloferacaceae</taxon>
        <taxon>Haloferax</taxon>
    </lineage>
</organism>
<comment type="similarity">
    <text evidence="2">Belongs to the Sph1/Sph2 family.</text>
</comment>
<feature type="coiled-coil region" evidence="3">
    <location>
        <begin position="383"/>
        <end position="427"/>
    </location>
</feature>
<protein>
    <submittedName>
        <fullName evidence="5">AAA-type ATPase domain protein</fullName>
    </submittedName>
</protein>